<evidence type="ECO:0000256" key="2">
    <source>
        <dbReference type="ARBA" id="ARBA00023043"/>
    </source>
</evidence>
<evidence type="ECO:0000313" key="6">
    <source>
        <dbReference type="Proteomes" id="UP000279833"/>
    </source>
</evidence>
<dbReference type="InterPro" id="IPR013761">
    <property type="entry name" value="SAM/pointed_sf"/>
</dbReference>
<dbReference type="PROSITE" id="PS50105">
    <property type="entry name" value="SAM_DOMAIN"/>
    <property type="match status" value="1"/>
</dbReference>
<keyword evidence="6" id="KW-1185">Reference proteome</keyword>
<feature type="region of interest" description="Disordered" evidence="3">
    <location>
        <begin position="637"/>
        <end position="662"/>
    </location>
</feature>
<dbReference type="Proteomes" id="UP000279833">
    <property type="component" value="Unassembled WGS sequence"/>
</dbReference>
<keyword evidence="1" id="KW-0677">Repeat</keyword>
<dbReference type="STRING" id="6186.A0A183K5W3"/>
<reference evidence="7" key="1">
    <citation type="submission" date="2016-06" db="UniProtKB">
        <authorList>
            <consortium name="WormBaseParasite"/>
        </authorList>
    </citation>
    <scope>IDENTIFICATION</scope>
</reference>
<feature type="compositionally biased region" description="Low complexity" evidence="3">
    <location>
        <begin position="494"/>
        <end position="517"/>
    </location>
</feature>
<accession>A0A183K5W3</accession>
<dbReference type="PANTHER" id="PTHR24174:SF16">
    <property type="entry name" value="CASKIN-2"/>
    <property type="match status" value="1"/>
</dbReference>
<dbReference type="WBParaSite" id="SCUD_0001038801-mRNA-1">
    <property type="protein sequence ID" value="SCUD_0001038801-mRNA-1"/>
    <property type="gene ID" value="SCUD_0001038801"/>
</dbReference>
<evidence type="ECO:0000259" key="4">
    <source>
        <dbReference type="PROSITE" id="PS50105"/>
    </source>
</evidence>
<proteinExistence type="predicted"/>
<feature type="compositionally biased region" description="Low complexity" evidence="3">
    <location>
        <begin position="530"/>
        <end position="540"/>
    </location>
</feature>
<sequence>DGYILSPTLPYCYNSQISRNNIISTRKNNHNSSSCTPFDNTSSLPVATILPFCNHNNSTTYNVSNCCVNNSSNASSSHSRNSSCHQLKQYHQQQFNKDDTLTSPTHKYNNYSSIDNKIANSMLQCTEPCEYYHIPSYQSTRNCCSTTNLIKPSTSPSSPTQQQQSFLPSYSSCQERHFTDFDVSRPKVPANIYHRSHILSNMPTQSIHSNQCQQQSVHSVLINPDDEALFAWLRSVGLSRLSGCLSKSGFDLWTLCHTTPEELNACGITNPYDRQILRNQLATLQLSDPFTEKQLPASVHEWLIQLHLQQYWPKFNDQGLITFEQIIRITWDDLEEIGISKLGTNLFLNYLVPPPLVFISYLGHQKKLLTAINKLNRLILSSKINGTTIGCSLQKDNHFIPSSTSSFIPNDTRSSSLVVNYDYLTKLPQYQSNHNDVNKTNEIKNKEYCQQYLKGMNKLLLLLFHFNKNNVIWIYFLYKVSEIGIQVEESQTKSHTSPSSPCSSSNSTTSDLSSNDSRYSLPPPVDFQDSPPKSSSSTFPTISLIHDSEHSNSNLQQSNSSCIINEQLRSNLSSCTTIVNNNVQSSHSLCNIHNPINMDNTLLNKNSTSVRFSNSEYHKEEQLNKVAQSKIFQRRSSNPTLYSLKPNDPVQNTSDLSKWSSG</sequence>
<dbReference type="PANTHER" id="PTHR24174">
    <property type="entry name" value="ANKYRIN REPEAT AND STERILE ALPHA MOTIF DOMAIN-CONTAINING PROTEIN 1"/>
    <property type="match status" value="1"/>
</dbReference>
<name>A0A183K5W3_9TREM</name>
<protein>
    <submittedName>
        <fullName evidence="7">SAM domain-containing protein</fullName>
    </submittedName>
</protein>
<dbReference type="Gene3D" id="1.10.150.50">
    <property type="entry name" value="Transcription Factor, Ets-1"/>
    <property type="match status" value="2"/>
</dbReference>
<dbReference type="AlphaFoldDB" id="A0A183K5W3"/>
<organism evidence="7">
    <name type="scientific">Schistosoma curassoni</name>
    <dbReference type="NCBI Taxonomy" id="6186"/>
    <lineage>
        <taxon>Eukaryota</taxon>
        <taxon>Metazoa</taxon>
        <taxon>Spiralia</taxon>
        <taxon>Lophotrochozoa</taxon>
        <taxon>Platyhelminthes</taxon>
        <taxon>Trematoda</taxon>
        <taxon>Digenea</taxon>
        <taxon>Strigeidida</taxon>
        <taxon>Schistosomatoidea</taxon>
        <taxon>Schistosomatidae</taxon>
        <taxon>Schistosoma</taxon>
    </lineage>
</organism>
<keyword evidence="2" id="KW-0040">ANK repeat</keyword>
<gene>
    <name evidence="5" type="ORF">SCUD_LOCUS10388</name>
</gene>
<evidence type="ECO:0000256" key="3">
    <source>
        <dbReference type="SAM" id="MobiDB-lite"/>
    </source>
</evidence>
<evidence type="ECO:0000313" key="5">
    <source>
        <dbReference type="EMBL" id="VDP39639.1"/>
    </source>
</evidence>
<feature type="compositionally biased region" description="Polar residues" evidence="3">
    <location>
        <begin position="649"/>
        <end position="662"/>
    </location>
</feature>
<feature type="region of interest" description="Disordered" evidence="3">
    <location>
        <begin position="490"/>
        <end position="540"/>
    </location>
</feature>
<evidence type="ECO:0000313" key="7">
    <source>
        <dbReference type="WBParaSite" id="SCUD_0001038801-mRNA-1"/>
    </source>
</evidence>
<dbReference type="InterPro" id="IPR033635">
    <property type="entry name" value="ANKS1/Caskin"/>
</dbReference>
<dbReference type="InterPro" id="IPR001660">
    <property type="entry name" value="SAM"/>
</dbReference>
<dbReference type="SMART" id="SM00454">
    <property type="entry name" value="SAM"/>
    <property type="match status" value="2"/>
</dbReference>
<reference evidence="5 6" key="2">
    <citation type="submission" date="2018-11" db="EMBL/GenBank/DDBJ databases">
        <authorList>
            <consortium name="Pathogen Informatics"/>
        </authorList>
    </citation>
    <scope>NUCLEOTIDE SEQUENCE [LARGE SCALE GENOMIC DNA]</scope>
    <source>
        <strain evidence="5">Dakar</strain>
        <strain evidence="6">Dakar, Senegal</strain>
    </source>
</reference>
<dbReference type="EMBL" id="UZAK01033752">
    <property type="protein sequence ID" value="VDP39639.1"/>
    <property type="molecule type" value="Genomic_DNA"/>
</dbReference>
<dbReference type="SUPFAM" id="SSF47769">
    <property type="entry name" value="SAM/Pointed domain"/>
    <property type="match status" value="2"/>
</dbReference>
<feature type="domain" description="SAM" evidence="4">
    <location>
        <begin position="298"/>
        <end position="378"/>
    </location>
</feature>
<evidence type="ECO:0000256" key="1">
    <source>
        <dbReference type="ARBA" id="ARBA00022737"/>
    </source>
</evidence>
<dbReference type="Pfam" id="PF00536">
    <property type="entry name" value="SAM_1"/>
    <property type="match status" value="1"/>
</dbReference>